<name>A0ABT5FB29_9GAMM</name>
<comment type="caution">
    <text evidence="2">The sequence shown here is derived from an EMBL/GenBank/DDBJ whole genome shotgun (WGS) entry which is preliminary data.</text>
</comment>
<keyword evidence="3" id="KW-1185">Reference proteome</keyword>
<dbReference type="EMBL" id="JAQOMS010000002">
    <property type="protein sequence ID" value="MDC2888758.1"/>
    <property type="molecule type" value="Genomic_DNA"/>
</dbReference>
<feature type="signal peptide" evidence="1">
    <location>
        <begin position="1"/>
        <end position="19"/>
    </location>
</feature>
<feature type="chain" id="PRO_5045093147" evidence="1">
    <location>
        <begin position="20"/>
        <end position="196"/>
    </location>
</feature>
<reference evidence="2 3" key="1">
    <citation type="submission" date="2023-01" db="EMBL/GenBank/DDBJ databases">
        <title>Psychrosphaera sp. nov., isolated from marine algae.</title>
        <authorList>
            <person name="Bayburt H."/>
            <person name="Choi B.J."/>
            <person name="Kim J.M."/>
            <person name="Choi D.G."/>
            <person name="Jeon C.O."/>
        </authorList>
    </citation>
    <scope>NUCLEOTIDE SEQUENCE [LARGE SCALE GENOMIC DNA]</scope>
    <source>
        <strain evidence="2 3">G1-22</strain>
    </source>
</reference>
<dbReference type="RefSeq" id="WP_272180333.1">
    <property type="nucleotide sequence ID" value="NZ_JAQOMS010000002.1"/>
</dbReference>
<organism evidence="2 3">
    <name type="scientific">Psychrosphaera algicola</name>
    <dbReference type="NCBI Taxonomy" id="3023714"/>
    <lineage>
        <taxon>Bacteria</taxon>
        <taxon>Pseudomonadati</taxon>
        <taxon>Pseudomonadota</taxon>
        <taxon>Gammaproteobacteria</taxon>
        <taxon>Alteromonadales</taxon>
        <taxon>Pseudoalteromonadaceae</taxon>
        <taxon>Psychrosphaera</taxon>
    </lineage>
</organism>
<protein>
    <submittedName>
        <fullName evidence="2">Uncharacterized protein</fullName>
    </submittedName>
</protein>
<keyword evidence="1" id="KW-0732">Signal</keyword>
<evidence type="ECO:0000313" key="2">
    <source>
        <dbReference type="EMBL" id="MDC2888758.1"/>
    </source>
</evidence>
<gene>
    <name evidence="2" type="ORF">PN838_08215</name>
</gene>
<sequence>MKVTLMMSLILLSFTSATLASKPISISTKASQLVETQLHKIKPDNDGMVLTRVIDLPKFKQGVYYRPFTAFGRGVVARGNRVEAIAFTSLSELQDYQPSKTRKDHINIQQGQYILLELYDGRYLALLPMASEKVYGQFFVAQEQLLLKTGNFGTATVSGKIPLLIWAYGDSPYSATQNALATGISVWLRCCPAPRI</sequence>
<evidence type="ECO:0000256" key="1">
    <source>
        <dbReference type="SAM" id="SignalP"/>
    </source>
</evidence>
<evidence type="ECO:0000313" key="3">
    <source>
        <dbReference type="Proteomes" id="UP001528411"/>
    </source>
</evidence>
<dbReference type="Proteomes" id="UP001528411">
    <property type="component" value="Unassembled WGS sequence"/>
</dbReference>
<proteinExistence type="predicted"/>
<accession>A0ABT5FB29</accession>